<keyword evidence="2" id="KW-1185">Reference proteome</keyword>
<evidence type="ECO:0000313" key="2">
    <source>
        <dbReference type="Proteomes" id="UP001178508"/>
    </source>
</evidence>
<feature type="non-terminal residue" evidence="1">
    <location>
        <position position="1"/>
    </location>
</feature>
<dbReference type="Proteomes" id="UP001178508">
    <property type="component" value="Chromosome 12"/>
</dbReference>
<accession>A0AAV1G6T5</accession>
<dbReference type="AlphaFoldDB" id="A0AAV1G6T5"/>
<name>A0AAV1G6T5_XYRNO</name>
<proteinExistence type="predicted"/>
<gene>
    <name evidence="1" type="ORF">XNOV1_A007964</name>
</gene>
<sequence length="83" mass="9344">RDYGDQDQGFDLHIAPLNHREEAGIFSKGSLCAPIPQEDRAKSSMKVSELQSKTVLPRVQKQILRQSLCRSAEELCDEKCITV</sequence>
<organism evidence="1 2">
    <name type="scientific">Xyrichtys novacula</name>
    <name type="common">Pearly razorfish</name>
    <name type="synonym">Hemipteronotus novacula</name>
    <dbReference type="NCBI Taxonomy" id="13765"/>
    <lineage>
        <taxon>Eukaryota</taxon>
        <taxon>Metazoa</taxon>
        <taxon>Chordata</taxon>
        <taxon>Craniata</taxon>
        <taxon>Vertebrata</taxon>
        <taxon>Euteleostomi</taxon>
        <taxon>Actinopterygii</taxon>
        <taxon>Neopterygii</taxon>
        <taxon>Teleostei</taxon>
        <taxon>Neoteleostei</taxon>
        <taxon>Acanthomorphata</taxon>
        <taxon>Eupercaria</taxon>
        <taxon>Labriformes</taxon>
        <taxon>Labridae</taxon>
        <taxon>Xyrichtys</taxon>
    </lineage>
</organism>
<evidence type="ECO:0000313" key="1">
    <source>
        <dbReference type="EMBL" id="CAJ1068719.1"/>
    </source>
</evidence>
<protein>
    <submittedName>
        <fullName evidence="1">Uncharacterized protein</fullName>
    </submittedName>
</protein>
<dbReference type="EMBL" id="OY660875">
    <property type="protein sequence ID" value="CAJ1068719.1"/>
    <property type="molecule type" value="Genomic_DNA"/>
</dbReference>
<reference evidence="1" key="1">
    <citation type="submission" date="2023-08" db="EMBL/GenBank/DDBJ databases">
        <authorList>
            <person name="Alioto T."/>
            <person name="Alioto T."/>
            <person name="Gomez Garrido J."/>
        </authorList>
    </citation>
    <scope>NUCLEOTIDE SEQUENCE</scope>
</reference>